<evidence type="ECO:0000313" key="1">
    <source>
        <dbReference type="EMBL" id="AXB55848.1"/>
    </source>
</evidence>
<protein>
    <submittedName>
        <fullName evidence="1">Uncharacterized protein</fullName>
    </submittedName>
</protein>
<organism evidence="1 2">
    <name type="scientific">Flavobacterium fluviale</name>
    <dbReference type="NCBI Taxonomy" id="2249356"/>
    <lineage>
        <taxon>Bacteria</taxon>
        <taxon>Pseudomonadati</taxon>
        <taxon>Bacteroidota</taxon>
        <taxon>Flavobacteriia</taxon>
        <taxon>Flavobacteriales</taxon>
        <taxon>Flavobacteriaceae</taxon>
        <taxon>Flavobacterium</taxon>
    </lineage>
</organism>
<evidence type="ECO:0000313" key="2">
    <source>
        <dbReference type="Proteomes" id="UP000251561"/>
    </source>
</evidence>
<keyword evidence="2" id="KW-1185">Reference proteome</keyword>
<reference evidence="1 2" key="1">
    <citation type="submission" date="2018-06" db="EMBL/GenBank/DDBJ databases">
        <title>Genome sequencing of Flavobacterium.</title>
        <authorList>
            <person name="Baek M.-G."/>
            <person name="Yi H."/>
        </authorList>
    </citation>
    <scope>NUCLEOTIDE SEQUENCE [LARGE SCALE GENOMIC DNA]</scope>
    <source>
        <strain evidence="1 2">HYN0086</strain>
    </source>
</reference>
<dbReference type="KEGG" id="ffl:HYN86_04210"/>
<dbReference type="Proteomes" id="UP000251561">
    <property type="component" value="Chromosome"/>
</dbReference>
<dbReference type="AlphaFoldDB" id="A0A344LPK6"/>
<dbReference type="EMBL" id="CP030261">
    <property type="protein sequence ID" value="AXB55848.1"/>
    <property type="molecule type" value="Genomic_DNA"/>
</dbReference>
<proteinExistence type="predicted"/>
<sequence length="129" mass="15167">MRMFNGMKKVAFIICVVFFNCKSPDSPLLAEYKNQALHDIEVDSVKTFTYGLPFISPIEAQRKIQEIRKHKRDSIYKKYGLFMKNQGCVIGDKKMDEAIRAYHKITDSYLDNRNGKGWKEKMEKELSKY</sequence>
<name>A0A344LPK6_9FLAO</name>
<dbReference type="OrthoDB" id="1350491at2"/>
<accession>A0A344LPK6</accession>
<gene>
    <name evidence="1" type="ORF">HYN86_04210</name>
</gene>